<dbReference type="FunFam" id="1.50.10.130:FF:000001">
    <property type="entry name" value="Isoprene synthase, chloroplastic"/>
    <property type="match status" value="1"/>
</dbReference>
<evidence type="ECO:0000259" key="8">
    <source>
        <dbReference type="Pfam" id="PF03936"/>
    </source>
</evidence>
<dbReference type="FunFam" id="1.10.600.10:FF:000007">
    <property type="entry name" value="Isoprene synthase, chloroplastic"/>
    <property type="match status" value="1"/>
</dbReference>
<evidence type="ECO:0000256" key="5">
    <source>
        <dbReference type="ARBA" id="ARBA00022842"/>
    </source>
</evidence>
<evidence type="ECO:0000259" key="7">
    <source>
        <dbReference type="Pfam" id="PF01397"/>
    </source>
</evidence>
<dbReference type="GO" id="GO:0047461">
    <property type="term" value="F:(+)-delta-cadinene synthase activity"/>
    <property type="evidence" value="ECO:0007669"/>
    <property type="project" value="UniProtKB-EC"/>
</dbReference>
<dbReference type="InterPro" id="IPR001906">
    <property type="entry name" value="Terpene_synth_N"/>
</dbReference>
<evidence type="ECO:0000256" key="4">
    <source>
        <dbReference type="ARBA" id="ARBA00022723"/>
    </source>
</evidence>
<evidence type="ECO:0000256" key="2">
    <source>
        <dbReference type="ARBA" id="ARBA00002383"/>
    </source>
</evidence>
<accession>A0A0D2TYY9</accession>
<feature type="domain" description="Terpene synthase metal-binding" evidence="8">
    <location>
        <begin position="300"/>
        <end position="539"/>
    </location>
</feature>
<dbReference type="InterPro" id="IPR008949">
    <property type="entry name" value="Isoprenoid_synthase_dom_sf"/>
</dbReference>
<dbReference type="AlphaFoldDB" id="A0A0D2TYY9"/>
<comment type="function">
    <text evidence="2">Responsible for the cyclization of trans,trans-farnesyl diphosphate (FPP) to (+)-delta cadinene.</text>
</comment>
<dbReference type="SFLD" id="SFLDS00005">
    <property type="entry name" value="Isoprenoid_Synthase_Type_I"/>
    <property type="match status" value="1"/>
</dbReference>
<dbReference type="InterPro" id="IPR036965">
    <property type="entry name" value="Terpene_synth_N_sf"/>
</dbReference>
<keyword evidence="6" id="KW-0456">Lyase</keyword>
<gene>
    <name evidence="9" type="ORF">B456_009G391200</name>
</gene>
<dbReference type="GO" id="GO:0000287">
    <property type="term" value="F:magnesium ion binding"/>
    <property type="evidence" value="ECO:0007669"/>
    <property type="project" value="InterPro"/>
</dbReference>
<dbReference type="SFLD" id="SFLDG01019">
    <property type="entry name" value="Terpene_Cyclase_Like_1_C_Termi"/>
    <property type="match status" value="1"/>
</dbReference>
<keyword evidence="5" id="KW-0460">Magnesium</keyword>
<evidence type="ECO:0000313" key="9">
    <source>
        <dbReference type="EMBL" id="KJB61919.1"/>
    </source>
</evidence>
<dbReference type="InterPro" id="IPR005630">
    <property type="entry name" value="Terpene_synthase_metal-bd"/>
</dbReference>
<evidence type="ECO:0000313" key="10">
    <source>
        <dbReference type="Proteomes" id="UP000032304"/>
    </source>
</evidence>
<evidence type="ECO:0000256" key="1">
    <source>
        <dbReference type="ARBA" id="ARBA00001946"/>
    </source>
</evidence>
<dbReference type="PANTHER" id="PTHR31225:SF9">
    <property type="entry name" value="TERPENE SYNTHASE 10"/>
    <property type="match status" value="1"/>
</dbReference>
<dbReference type="PANTHER" id="PTHR31225">
    <property type="entry name" value="OS04G0344100 PROTEIN-RELATED"/>
    <property type="match status" value="1"/>
</dbReference>
<protein>
    <recommendedName>
        <fullName evidence="3">(+)-delta-cadinene synthase</fullName>
        <ecNumber evidence="3">4.2.3.13</ecNumber>
    </recommendedName>
</protein>
<dbReference type="GO" id="GO:0016102">
    <property type="term" value="P:diterpenoid biosynthetic process"/>
    <property type="evidence" value="ECO:0007669"/>
    <property type="project" value="InterPro"/>
</dbReference>
<dbReference type="OMA" id="WISVTGH"/>
<sequence length="598" mass="70060">MAFCLFISSFPMCSFPIHSKLKSFSYNGSSFHRLTVFSASQSAVTNKTSIEDDSKIRRSANYHRPIWDYDYVQSLRDGFVQDESYNERASNLQEEVRMMLGNMVDSLEKLELIDTLQRLGLSHHFEAEINKTLKNISTDRIGTAAWKKDNLYATALEFRLLRQHGYKVDQDVFTCFMDDVGNIKSSLNQDFKGLLNLYEASYLLLEGETMLENARELAAKLLKQYLKENNDDQYLRVLVDHAFELPLHWRLPRLEARWFIDVYEKNKDKNPIILELAILDYNIVQSIHLEDFRYASTWWKELGLGEKLGFARDRIMSNFLWSAGMVTNPQDTKSRRIQTKVNALLTCVDDVYDVYGTLDELELFTDIVERWDINAIQRLPNFMKIYYLALYNFINEIAFDILKEQGIDVIPFLKKPWTDLCKAYLLEAKWYYSGYTPTLKEYLDNAWISVTGHVMLAHTYLATHHITEEGLRNFQEYYPDIIYHANILARLLNDLGTSSYELKRGDVPKSIQCYMYESGASEEEAREHIWKLIDAEWKKMNKDQMTESLFSRKFFERAISHARVALMIYQKDDGFGIEGNEFEDKVLSLFVHPIFLPK</sequence>
<proteinExistence type="predicted"/>
<comment type="cofactor">
    <cofactor evidence="1">
        <name>Mg(2+)</name>
        <dbReference type="ChEBI" id="CHEBI:18420"/>
    </cofactor>
</comment>
<dbReference type="InterPro" id="IPR008930">
    <property type="entry name" value="Terpenoid_cyclase/PrenylTrfase"/>
</dbReference>
<keyword evidence="10" id="KW-1185">Reference proteome</keyword>
<dbReference type="Pfam" id="PF01397">
    <property type="entry name" value="Terpene_synth"/>
    <property type="match status" value="1"/>
</dbReference>
<dbReference type="SUPFAM" id="SSF48239">
    <property type="entry name" value="Terpenoid cyclases/Protein prenyltransferases"/>
    <property type="match status" value="1"/>
</dbReference>
<dbReference type="EC" id="4.2.3.13" evidence="3"/>
<evidence type="ECO:0000256" key="6">
    <source>
        <dbReference type="ARBA" id="ARBA00023239"/>
    </source>
</evidence>
<dbReference type="KEGG" id="gra:105766551"/>
<dbReference type="Gene3D" id="1.50.10.130">
    <property type="entry name" value="Terpene synthase, N-terminal domain"/>
    <property type="match status" value="1"/>
</dbReference>
<dbReference type="SUPFAM" id="SSF48576">
    <property type="entry name" value="Terpenoid synthases"/>
    <property type="match status" value="1"/>
</dbReference>
<dbReference type="eggNOG" id="ENOG502QUH3">
    <property type="taxonomic scope" value="Eukaryota"/>
</dbReference>
<dbReference type="Pfam" id="PF03936">
    <property type="entry name" value="Terpene_synth_C"/>
    <property type="match status" value="1"/>
</dbReference>
<reference evidence="9 10" key="1">
    <citation type="journal article" date="2012" name="Nature">
        <title>Repeated polyploidization of Gossypium genomes and the evolution of spinnable cotton fibres.</title>
        <authorList>
            <person name="Paterson A.H."/>
            <person name="Wendel J.F."/>
            <person name="Gundlach H."/>
            <person name="Guo H."/>
            <person name="Jenkins J."/>
            <person name="Jin D."/>
            <person name="Llewellyn D."/>
            <person name="Showmaker K.C."/>
            <person name="Shu S."/>
            <person name="Udall J."/>
            <person name="Yoo M.J."/>
            <person name="Byers R."/>
            <person name="Chen W."/>
            <person name="Doron-Faigenboim A."/>
            <person name="Duke M.V."/>
            <person name="Gong L."/>
            <person name="Grimwood J."/>
            <person name="Grover C."/>
            <person name="Grupp K."/>
            <person name="Hu G."/>
            <person name="Lee T.H."/>
            <person name="Li J."/>
            <person name="Lin L."/>
            <person name="Liu T."/>
            <person name="Marler B.S."/>
            <person name="Page J.T."/>
            <person name="Roberts A.W."/>
            <person name="Romanel E."/>
            <person name="Sanders W.S."/>
            <person name="Szadkowski E."/>
            <person name="Tan X."/>
            <person name="Tang H."/>
            <person name="Xu C."/>
            <person name="Wang J."/>
            <person name="Wang Z."/>
            <person name="Zhang D."/>
            <person name="Zhang L."/>
            <person name="Ashrafi H."/>
            <person name="Bedon F."/>
            <person name="Bowers J.E."/>
            <person name="Brubaker C.L."/>
            <person name="Chee P.W."/>
            <person name="Das S."/>
            <person name="Gingle A.R."/>
            <person name="Haigler C.H."/>
            <person name="Harker D."/>
            <person name="Hoffmann L.V."/>
            <person name="Hovav R."/>
            <person name="Jones D.C."/>
            <person name="Lemke C."/>
            <person name="Mansoor S."/>
            <person name="ur Rahman M."/>
            <person name="Rainville L.N."/>
            <person name="Rambani A."/>
            <person name="Reddy U.K."/>
            <person name="Rong J.K."/>
            <person name="Saranga Y."/>
            <person name="Scheffler B.E."/>
            <person name="Scheffler J.A."/>
            <person name="Stelly D.M."/>
            <person name="Triplett B.A."/>
            <person name="Van Deynze A."/>
            <person name="Vaslin M.F."/>
            <person name="Waghmare V.N."/>
            <person name="Walford S.A."/>
            <person name="Wright R.J."/>
            <person name="Zaki E.A."/>
            <person name="Zhang T."/>
            <person name="Dennis E.S."/>
            <person name="Mayer K.F."/>
            <person name="Peterson D.G."/>
            <person name="Rokhsar D.S."/>
            <person name="Wang X."/>
            <person name="Schmutz J."/>
        </authorList>
    </citation>
    <scope>NUCLEOTIDE SEQUENCE [LARGE SCALE GENOMIC DNA]</scope>
</reference>
<feature type="domain" description="Terpene synthase N-terminal" evidence="7">
    <location>
        <begin position="66"/>
        <end position="242"/>
    </location>
</feature>
<dbReference type="CDD" id="cd00684">
    <property type="entry name" value="Terpene_cyclase_plant_C1"/>
    <property type="match status" value="1"/>
</dbReference>
<dbReference type="Gene3D" id="1.10.600.10">
    <property type="entry name" value="Farnesyl Diphosphate Synthase"/>
    <property type="match status" value="1"/>
</dbReference>
<dbReference type="Proteomes" id="UP000032304">
    <property type="component" value="Chromosome 9"/>
</dbReference>
<dbReference type="EMBL" id="CM001748">
    <property type="protein sequence ID" value="KJB61919.1"/>
    <property type="molecule type" value="Genomic_DNA"/>
</dbReference>
<evidence type="ECO:0000256" key="3">
    <source>
        <dbReference type="ARBA" id="ARBA00013103"/>
    </source>
</evidence>
<dbReference type="STRING" id="29730.A0A0D2TYY9"/>
<dbReference type="InterPro" id="IPR050148">
    <property type="entry name" value="Terpene_synthase-like"/>
</dbReference>
<name>A0A0D2TYY9_GOSRA</name>
<dbReference type="Gramene" id="KJB61919">
    <property type="protein sequence ID" value="KJB61919"/>
    <property type="gene ID" value="B456_009G391200"/>
</dbReference>
<keyword evidence="4" id="KW-0479">Metal-binding</keyword>
<organism evidence="9 10">
    <name type="scientific">Gossypium raimondii</name>
    <name type="common">Peruvian cotton</name>
    <name type="synonym">Gossypium klotzschianum subsp. raimondii</name>
    <dbReference type="NCBI Taxonomy" id="29730"/>
    <lineage>
        <taxon>Eukaryota</taxon>
        <taxon>Viridiplantae</taxon>
        <taxon>Streptophyta</taxon>
        <taxon>Embryophyta</taxon>
        <taxon>Tracheophyta</taxon>
        <taxon>Spermatophyta</taxon>
        <taxon>Magnoliopsida</taxon>
        <taxon>eudicotyledons</taxon>
        <taxon>Gunneridae</taxon>
        <taxon>Pentapetalae</taxon>
        <taxon>rosids</taxon>
        <taxon>malvids</taxon>
        <taxon>Malvales</taxon>
        <taxon>Malvaceae</taxon>
        <taxon>Malvoideae</taxon>
        <taxon>Gossypium</taxon>
    </lineage>
</organism>
<dbReference type="OrthoDB" id="1936865at2759"/>
<dbReference type="InterPro" id="IPR044814">
    <property type="entry name" value="Terpene_cyclase_plant_C1"/>
</dbReference>
<dbReference type="InterPro" id="IPR034741">
    <property type="entry name" value="Terpene_cyclase-like_1_C"/>
</dbReference>